<keyword evidence="9" id="KW-0520">NAD</keyword>
<dbReference type="InterPro" id="IPR027268">
    <property type="entry name" value="Peptidase_M4/M1_CTD_sf"/>
</dbReference>
<keyword evidence="13 14" id="KW-0863">Zinc-finger</keyword>
<sequence length="1594" mass="178916">MSLETEEGTQDVCEAMKTLRIGIAPIKAEFLLPKCDQSQTISQESSSNGIIPNEDQEGGSGTEAKKRDKKNRKGMNKNRMKEMKQAETLIRAASTRLCPSIIQPVKCKFGDSCCLEHDIPTFLAKKPPDIGQICPLFEARGTCPFSFACRFGGAHTDATGKQISKETDFPYQETINASSIQIQIALRKRTFNFRRSDEGNLPFRRLCVEYGADITCGEMALATSLLSGTPSEYSLVKRHPSEKIFGIQLAGGFPDTMAKSAQILVDEMEIDFIDINLGCPIDVVNQKGGGCALANRSNKLVEVISAMRGVMRGVPLTVKIRSGLKEGVLTADETIRTMVGSCKPDLITFHPRSKEQRYTKLANWEFVNPCLSACGDVPLWVCGDILSWEDYYQRIEQYPISGVMIGRGALIKPWIFIEIEERRTWDISANERLELLKKYIPVGLLERLPQRINDRPPLYRGRNELETLLSSPRAADWIEISRMLLGPTPEGLGVMKREASAMDWTSMNGADAKPPVLDRVAPYTIQAQVNGNDAAGDRHQQGQQGDGGGAANGEIDDDLQAAPGIEVRGEIRVLAQTVVISDVSFPGESFSVHTEITALPLSSDLKNIHLHLGSCAHLPSETGHNGRVTINSVECLYSRISEPVLSGHVTSASIMEGLPRYYDSIKEKDAFLEIVIPDALRLTVQLLKCITIAVDVVVRKPTQGIQFVYNLAVDGTIDKGAHLFTYRSSLLTSTREWLPCVDAPDQLALWRLHLTCESWMTAVASGDLVGFDSHSDKRLRTWNYQQLVPTAACNIGFAIGQFSTYTLPDMAEITSFAPVGLLSLLKHTVAPLDKILEYFEELLSCRFPYPTYKQVFVDMIPDEVTCYSSMSIFSLSTLHHKKIIDVVQECRQLLALGASQQFFGCFISPAHFLDWWLVRSLSKFITSLYIEKIFGTSEYLFQIKKLLNAVCDYESQWGKIILRPSVEVPGRMNLHCEPRCEHTCSPLYADNMAKKGHLAMRMLSKRLGQEPYFQVLHKILSVGQQMAEKRDRPATWTHLVVSTETFFRTVTNVTGQEIPTFMEQWIHNGGHASFRVQYVFNRKRNMIELEVRQKVEPGNGRLRYVGPLTVLVQELDGSFSHTVQIDGDISRADLQCHSKGRRQKKKRVPLYSGDDVEVDLSNMDPDSPVLWIRLDPELHLIRNMVINQPDYQWEYMLRYERDVLAQLQALDRLQLCPNPQSRDVLLETISNDNFFYRVRSHAAYALTEVLNKMPETWSGVPALLSLYRKIYGAKSCPMLPRSNNFVVTSQNLQQYFLQQALPQALARMRTNGMALQEVQCFIVDYIRYNDNSINRYADDHYRASLLNALAACVAPVNTLGGGNYIPDALSWEMNEVVEETTHALNMDTIKPSFRHVVGVAALSVIHHMQRNGHIPSDSKIFWVFAAPKLCVNMRKAALHIIVERLSQSRKKQSTNDLMRLLSMLAQDTDPAIRLHIATLLALMPPFSAHECTDTGPTNPCNTVQVADELWSLMSKTSLDSRVRMLLMDLYFSLYGMATPFVKGGPAMISGHQRAKRRPCEGKSNVSGWHNEILDGEQPPSPESRSFSEDIDMLQ</sequence>
<dbReference type="CDD" id="cd09839">
    <property type="entry name" value="M1_like_TAF2"/>
    <property type="match status" value="1"/>
</dbReference>
<dbReference type="CDD" id="cd02801">
    <property type="entry name" value="DUS_like_FMN"/>
    <property type="match status" value="1"/>
</dbReference>
<feature type="domain" description="C3H1-type" evidence="16">
    <location>
        <begin position="92"/>
        <end position="120"/>
    </location>
</feature>
<dbReference type="InterPro" id="IPR035587">
    <property type="entry name" value="DUS-like_FMN-bd"/>
</dbReference>
<feature type="domain" description="C3H1-type" evidence="16">
    <location>
        <begin position="128"/>
        <end position="158"/>
    </location>
</feature>
<dbReference type="InterPro" id="IPR057345">
    <property type="entry name" value="Ig-like_TAF2"/>
</dbReference>
<feature type="region of interest" description="Disordered" evidence="15">
    <location>
        <begin position="533"/>
        <end position="556"/>
    </location>
</feature>
<evidence type="ECO:0000256" key="2">
    <source>
        <dbReference type="ARBA" id="ARBA00004123"/>
    </source>
</evidence>
<feature type="zinc finger region" description="C3H1-type" evidence="13">
    <location>
        <begin position="128"/>
        <end position="158"/>
    </location>
</feature>
<comment type="similarity">
    <text evidence="14">Belongs to the dus family. Dus3 subfamily.</text>
</comment>
<dbReference type="PANTHER" id="PTHR15137">
    <property type="entry name" value="TRANSCRIPTION INITIATION FACTOR TFIID"/>
    <property type="match status" value="1"/>
</dbReference>
<evidence type="ECO:0000256" key="8">
    <source>
        <dbReference type="ARBA" id="ARBA00023015"/>
    </source>
</evidence>
<proteinExistence type="inferred from homology"/>
<evidence type="ECO:0000256" key="13">
    <source>
        <dbReference type="PROSITE-ProRule" id="PRU00723"/>
    </source>
</evidence>
<comment type="cofactor">
    <cofactor evidence="1 14">
        <name>FMN</name>
        <dbReference type="ChEBI" id="CHEBI:58210"/>
    </cofactor>
</comment>
<evidence type="ECO:0000256" key="6">
    <source>
        <dbReference type="ARBA" id="ARBA00022694"/>
    </source>
</evidence>
<evidence type="ECO:0000256" key="1">
    <source>
        <dbReference type="ARBA" id="ARBA00001917"/>
    </source>
</evidence>
<gene>
    <name evidence="17" type="primary">Necator_chrIV.g15727</name>
    <name evidence="17" type="ORF">RB195_002432</name>
</gene>
<comment type="subcellular location">
    <subcellularLocation>
        <location evidence="2">Nucleus</location>
    </subcellularLocation>
</comment>
<keyword evidence="18" id="KW-1185">Reference proteome</keyword>
<dbReference type="Pfam" id="PF25585">
    <property type="entry name" value="zf-CCCH_DUS3L"/>
    <property type="match status" value="2"/>
</dbReference>
<evidence type="ECO:0000256" key="12">
    <source>
        <dbReference type="ARBA" id="ARBA00045365"/>
    </source>
</evidence>
<evidence type="ECO:0000256" key="7">
    <source>
        <dbReference type="ARBA" id="ARBA00023002"/>
    </source>
</evidence>
<dbReference type="PROSITE" id="PS01136">
    <property type="entry name" value="UPF0034"/>
    <property type="match status" value="1"/>
</dbReference>
<protein>
    <recommendedName>
        <fullName evidence="14">tRNA-dihydrouridine(47) synthase [NAD(P)(+)]</fullName>
        <ecNumber evidence="14">1.3.1.-</ecNumber>
    </recommendedName>
    <alternativeName>
        <fullName evidence="14">tRNA-dihydrouridine synthase 3</fullName>
    </alternativeName>
</protein>
<dbReference type="SUPFAM" id="SSF48371">
    <property type="entry name" value="ARM repeat"/>
    <property type="match status" value="1"/>
</dbReference>
<keyword evidence="8" id="KW-0805">Transcription regulation</keyword>
<feature type="compositionally biased region" description="Polar residues" evidence="15">
    <location>
        <begin position="41"/>
        <end position="50"/>
    </location>
</feature>
<dbReference type="InterPro" id="IPR042097">
    <property type="entry name" value="Aminopeptidase_N-like_N_sf"/>
</dbReference>
<keyword evidence="4 14" id="KW-0285">Flavoprotein</keyword>
<dbReference type="SUPFAM" id="SSF55486">
    <property type="entry name" value="Metalloproteases ('zincins'), catalytic domain"/>
    <property type="match status" value="1"/>
</dbReference>
<dbReference type="PANTHER" id="PTHR15137:SF9">
    <property type="entry name" value="TRANSCRIPTION INITIATION FACTOR TFIID SUBUNIT 2"/>
    <property type="match status" value="1"/>
</dbReference>
<dbReference type="Pfam" id="PF25577">
    <property type="entry name" value="TPR_TAF2_C"/>
    <property type="match status" value="1"/>
</dbReference>
<evidence type="ECO:0000313" key="17">
    <source>
        <dbReference type="EMBL" id="KAK6750451.1"/>
    </source>
</evidence>
<feature type="region of interest" description="Disordered" evidence="15">
    <location>
        <begin position="1552"/>
        <end position="1594"/>
    </location>
</feature>
<evidence type="ECO:0000256" key="3">
    <source>
        <dbReference type="ARBA" id="ARBA00010937"/>
    </source>
</evidence>
<evidence type="ECO:0000259" key="16">
    <source>
        <dbReference type="PROSITE" id="PS50103"/>
    </source>
</evidence>
<evidence type="ECO:0000256" key="10">
    <source>
        <dbReference type="ARBA" id="ARBA00023163"/>
    </source>
</evidence>
<dbReference type="InterPro" id="IPR057991">
    <property type="entry name" value="TPR_TAF2_C"/>
</dbReference>
<dbReference type="InterPro" id="IPR037813">
    <property type="entry name" value="TAF2"/>
</dbReference>
<dbReference type="InterPro" id="IPR018517">
    <property type="entry name" value="tRNA_hU_synthase_CS"/>
</dbReference>
<feature type="zinc finger region" description="C3H1-type" evidence="13">
    <location>
        <begin position="92"/>
        <end position="120"/>
    </location>
</feature>
<evidence type="ECO:0000256" key="5">
    <source>
        <dbReference type="ARBA" id="ARBA00022643"/>
    </source>
</evidence>
<dbReference type="PROSITE" id="PS50103">
    <property type="entry name" value="ZF_C3H1"/>
    <property type="match status" value="2"/>
</dbReference>
<accession>A0ABR1DKJ4</accession>
<organism evidence="17 18">
    <name type="scientific">Necator americanus</name>
    <name type="common">Human hookworm</name>
    <dbReference type="NCBI Taxonomy" id="51031"/>
    <lineage>
        <taxon>Eukaryota</taxon>
        <taxon>Metazoa</taxon>
        <taxon>Ecdysozoa</taxon>
        <taxon>Nematoda</taxon>
        <taxon>Chromadorea</taxon>
        <taxon>Rhabditida</taxon>
        <taxon>Rhabditina</taxon>
        <taxon>Rhabditomorpha</taxon>
        <taxon>Strongyloidea</taxon>
        <taxon>Ancylostomatidae</taxon>
        <taxon>Bunostominae</taxon>
        <taxon>Necator</taxon>
    </lineage>
</organism>
<dbReference type="EMBL" id="JAVFWL010000004">
    <property type="protein sequence ID" value="KAK6750451.1"/>
    <property type="molecule type" value="Genomic_DNA"/>
</dbReference>
<reference evidence="17 18" key="1">
    <citation type="submission" date="2023-08" db="EMBL/GenBank/DDBJ databases">
        <title>A Necator americanus chromosomal reference genome.</title>
        <authorList>
            <person name="Ilik V."/>
            <person name="Petrzelkova K.J."/>
            <person name="Pardy F."/>
            <person name="Fuh T."/>
            <person name="Niatou-Singa F.S."/>
            <person name="Gouil Q."/>
            <person name="Baker L."/>
            <person name="Ritchie M.E."/>
            <person name="Jex A.R."/>
            <person name="Gazzola D."/>
            <person name="Li H."/>
            <person name="Toshio Fujiwara R."/>
            <person name="Zhan B."/>
            <person name="Aroian R.V."/>
            <person name="Pafco B."/>
            <person name="Schwarz E.M."/>
        </authorList>
    </citation>
    <scope>NUCLEOTIDE SEQUENCE [LARGE SCALE GENOMIC DNA]</scope>
    <source>
        <strain evidence="17 18">Aroian</strain>
        <tissue evidence="17">Whole animal</tissue>
    </source>
</reference>
<dbReference type="Pfam" id="PF01207">
    <property type="entry name" value="Dus"/>
    <property type="match status" value="1"/>
</dbReference>
<dbReference type="InterPro" id="IPR016024">
    <property type="entry name" value="ARM-type_fold"/>
</dbReference>
<dbReference type="SUPFAM" id="SSF63737">
    <property type="entry name" value="Leukotriene A4 hydrolase N-terminal domain"/>
    <property type="match status" value="1"/>
</dbReference>
<keyword evidence="13 14" id="KW-0862">Zinc</keyword>
<keyword evidence="13 14" id="KW-0479">Metal-binding</keyword>
<evidence type="ECO:0000256" key="11">
    <source>
        <dbReference type="ARBA" id="ARBA00023242"/>
    </source>
</evidence>
<name>A0ABR1DKJ4_NECAM</name>
<keyword evidence="5 14" id="KW-0288">FMN</keyword>
<comment type="function">
    <text evidence="12">Catalyzes the synthesis of dihydrouridine, a modified base, in various RNAs, such as tRNAs, mRNAs and some long non-coding RNAs (lncRNAs). Mainly modifies the uridine in position 47 (U47) in the D-loop of most cytoplasmic tRNAs. Also able to mediate the formation of dihydrouridine in some mRNAs, thereby regulating their translation.</text>
</comment>
<dbReference type="InterPro" id="IPR013785">
    <property type="entry name" value="Aldolase_TIM"/>
</dbReference>
<keyword evidence="10" id="KW-0804">Transcription</keyword>
<keyword evidence="11" id="KW-0539">Nucleus</keyword>
<feature type="region of interest" description="Disordered" evidence="15">
    <location>
        <begin position="41"/>
        <end position="81"/>
    </location>
</feature>
<evidence type="ECO:0000256" key="9">
    <source>
        <dbReference type="ARBA" id="ARBA00023027"/>
    </source>
</evidence>
<evidence type="ECO:0000256" key="14">
    <source>
        <dbReference type="RuleBase" id="RU291113"/>
    </source>
</evidence>
<evidence type="ECO:0000313" key="18">
    <source>
        <dbReference type="Proteomes" id="UP001303046"/>
    </source>
</evidence>
<dbReference type="Gene3D" id="1.10.390.10">
    <property type="entry name" value="Neutral Protease Domain 2"/>
    <property type="match status" value="1"/>
</dbReference>
<dbReference type="Proteomes" id="UP001303046">
    <property type="component" value="Unassembled WGS sequence"/>
</dbReference>
<dbReference type="Pfam" id="PF25316">
    <property type="entry name" value="TAF2_3rd"/>
    <property type="match status" value="1"/>
</dbReference>
<dbReference type="EC" id="1.3.1.-" evidence="14"/>
<comment type="similarity">
    <text evidence="3">Belongs to the TAF2 family.</text>
</comment>
<feature type="compositionally biased region" description="Basic residues" evidence="15">
    <location>
        <begin position="67"/>
        <end position="78"/>
    </location>
</feature>
<comment type="caution">
    <text evidence="17">The sequence shown here is derived from an EMBL/GenBank/DDBJ whole genome shotgun (WGS) entry which is preliminary data.</text>
</comment>
<dbReference type="SUPFAM" id="SSF51395">
    <property type="entry name" value="FMN-linked oxidoreductases"/>
    <property type="match status" value="1"/>
</dbReference>
<keyword evidence="6 14" id="KW-0819">tRNA processing</keyword>
<dbReference type="InterPro" id="IPR000571">
    <property type="entry name" value="Znf_CCCH"/>
</dbReference>
<evidence type="ECO:0000256" key="15">
    <source>
        <dbReference type="SAM" id="MobiDB-lite"/>
    </source>
</evidence>
<evidence type="ECO:0000256" key="4">
    <source>
        <dbReference type="ARBA" id="ARBA00022630"/>
    </source>
</evidence>
<dbReference type="Gene3D" id="3.20.20.70">
    <property type="entry name" value="Aldolase class I"/>
    <property type="match status" value="1"/>
</dbReference>
<keyword evidence="7 14" id="KW-0560">Oxidoreductase</keyword>
<dbReference type="Gene3D" id="2.60.40.1730">
    <property type="entry name" value="tricorn interacting facor f3 domain"/>
    <property type="match status" value="1"/>
</dbReference>